<dbReference type="Gene3D" id="3.10.560.10">
    <property type="entry name" value="Outer membrane lipoprotein wza domain like"/>
    <property type="match status" value="1"/>
</dbReference>
<reference evidence="3 4" key="1">
    <citation type="submission" date="2019-08" db="EMBL/GenBank/DDBJ databases">
        <title>Deep-cultivation of Planctomycetes and their phenomic and genomic characterization uncovers novel biology.</title>
        <authorList>
            <person name="Wiegand S."/>
            <person name="Jogler M."/>
            <person name="Boedeker C."/>
            <person name="Pinto D."/>
            <person name="Vollmers J."/>
            <person name="Rivas-Marin E."/>
            <person name="Kohn T."/>
            <person name="Peeters S.H."/>
            <person name="Heuer A."/>
            <person name="Rast P."/>
            <person name="Oberbeckmann S."/>
            <person name="Bunk B."/>
            <person name="Jeske O."/>
            <person name="Meyerdierks A."/>
            <person name="Storesund J.E."/>
            <person name="Kallscheuer N."/>
            <person name="Luecker S."/>
            <person name="Lage O.M."/>
            <person name="Pohl T."/>
            <person name="Merkel B.J."/>
            <person name="Hornburger P."/>
            <person name="Mueller R.-W."/>
            <person name="Bruemmer F."/>
            <person name="Labrenz M."/>
            <person name="Spormann A.M."/>
            <person name="Op den Camp H."/>
            <person name="Overmann J."/>
            <person name="Amann R."/>
            <person name="Jetten M.S.M."/>
            <person name="Mascher T."/>
            <person name="Medema M.H."/>
            <person name="Devos D.P."/>
            <person name="Kaster A.-K."/>
            <person name="Ovreas L."/>
            <person name="Rohde M."/>
            <person name="Galperin M.Y."/>
            <person name="Jogler C."/>
        </authorList>
    </citation>
    <scope>NUCLEOTIDE SEQUENCE [LARGE SCALE GENOMIC DNA]</scope>
    <source>
        <strain evidence="3 4">OJF2</strain>
    </source>
</reference>
<dbReference type="Gene3D" id="3.30.1950.10">
    <property type="entry name" value="wza like domain"/>
    <property type="match status" value="1"/>
</dbReference>
<dbReference type="GO" id="GO:0015159">
    <property type="term" value="F:polysaccharide transmembrane transporter activity"/>
    <property type="evidence" value="ECO:0007669"/>
    <property type="project" value="InterPro"/>
</dbReference>
<sequence>MIAGMPHARPRRPSTALAVAALVLCLAPGCAQHSRRKEVDRIPDRGVIDPAQPRELDKTTMPRYVIEPPDELDVTIRPAPPDWIQNSIVVQQDGMIDLGFAGEVYVVGLSVGEAEHRIAQELNAAAARQGQKPEQPYKVSVRVTNPQSKFYYVMGTVNSQGRFPIKGNETALDAILLAGLKSNSLPEKSYLVRPHPPGQPDTVLKIDWCAIRERGDTLTNYQLLPGDRIVVPGTKPPGLISTLIGQ</sequence>
<dbReference type="EMBL" id="CP042997">
    <property type="protein sequence ID" value="QEH32993.1"/>
    <property type="molecule type" value="Genomic_DNA"/>
</dbReference>
<dbReference type="PANTHER" id="PTHR33619:SF3">
    <property type="entry name" value="POLYSACCHARIDE EXPORT PROTEIN GFCE-RELATED"/>
    <property type="match status" value="1"/>
</dbReference>
<keyword evidence="1" id="KW-0732">Signal</keyword>
<keyword evidence="4" id="KW-1185">Reference proteome</keyword>
<evidence type="ECO:0000259" key="2">
    <source>
        <dbReference type="Pfam" id="PF02563"/>
    </source>
</evidence>
<dbReference type="AlphaFoldDB" id="A0A5B9VXD5"/>
<organism evidence="3 4">
    <name type="scientific">Aquisphaera giovannonii</name>
    <dbReference type="NCBI Taxonomy" id="406548"/>
    <lineage>
        <taxon>Bacteria</taxon>
        <taxon>Pseudomonadati</taxon>
        <taxon>Planctomycetota</taxon>
        <taxon>Planctomycetia</taxon>
        <taxon>Isosphaerales</taxon>
        <taxon>Isosphaeraceae</taxon>
        <taxon>Aquisphaera</taxon>
    </lineage>
</organism>
<evidence type="ECO:0000256" key="1">
    <source>
        <dbReference type="ARBA" id="ARBA00022729"/>
    </source>
</evidence>
<accession>A0A5B9VXD5</accession>
<dbReference type="PANTHER" id="PTHR33619">
    <property type="entry name" value="POLYSACCHARIDE EXPORT PROTEIN GFCE-RELATED"/>
    <property type="match status" value="1"/>
</dbReference>
<dbReference type="InterPro" id="IPR049712">
    <property type="entry name" value="Poly_export"/>
</dbReference>
<name>A0A5B9VXD5_9BACT</name>
<evidence type="ECO:0000313" key="3">
    <source>
        <dbReference type="EMBL" id="QEH32993.1"/>
    </source>
</evidence>
<feature type="domain" description="Polysaccharide export protein N-terminal" evidence="2">
    <location>
        <begin position="61"/>
        <end position="127"/>
    </location>
</feature>
<gene>
    <name evidence="3" type="ORF">OJF2_14850</name>
</gene>
<proteinExistence type="predicted"/>
<protein>
    <submittedName>
        <fullName evidence="3">Polysaccharide biosynthesis/export protein</fullName>
    </submittedName>
</protein>
<dbReference type="KEGG" id="agv:OJF2_14850"/>
<dbReference type="Proteomes" id="UP000324233">
    <property type="component" value="Chromosome"/>
</dbReference>
<dbReference type="InterPro" id="IPR003715">
    <property type="entry name" value="Poly_export_N"/>
</dbReference>
<dbReference type="Pfam" id="PF02563">
    <property type="entry name" value="Poly_export"/>
    <property type="match status" value="1"/>
</dbReference>
<evidence type="ECO:0000313" key="4">
    <source>
        <dbReference type="Proteomes" id="UP000324233"/>
    </source>
</evidence>